<evidence type="ECO:0000313" key="7">
    <source>
        <dbReference type="EMBL" id="CAI9761365.1"/>
    </source>
</evidence>
<dbReference type="GO" id="GO:0005794">
    <property type="term" value="C:Golgi apparatus"/>
    <property type="evidence" value="ECO:0007669"/>
    <property type="project" value="TreeGrafter"/>
</dbReference>
<dbReference type="PANTHER" id="PTHR13778:SF59">
    <property type="entry name" value="HEXOSYLTRANSFERASE"/>
    <property type="match status" value="1"/>
</dbReference>
<keyword evidence="8" id="KW-1185">Reference proteome</keyword>
<evidence type="ECO:0000256" key="5">
    <source>
        <dbReference type="ARBA" id="ARBA00022679"/>
    </source>
</evidence>
<keyword evidence="5" id="KW-0808">Transferase</keyword>
<gene>
    <name evidence="7" type="ORF">FPE_LOCUS8795</name>
</gene>
<evidence type="ECO:0000256" key="3">
    <source>
        <dbReference type="ARBA" id="ARBA00006351"/>
    </source>
</evidence>
<keyword evidence="4" id="KW-0328">Glycosyltransferase</keyword>
<evidence type="ECO:0000256" key="1">
    <source>
        <dbReference type="ARBA" id="ARBA00004606"/>
    </source>
</evidence>
<name>A0AAD2DRM9_9LAMI</name>
<comment type="similarity">
    <text evidence="3 6">Belongs to the glycosyltransferase 8 family.</text>
</comment>
<dbReference type="InterPro" id="IPR050748">
    <property type="entry name" value="Glycosyltrans_8_dom-fam"/>
</dbReference>
<comment type="subcellular location">
    <subcellularLocation>
        <location evidence="1">Membrane</location>
        <topology evidence="1">Single-pass type II membrane protein</topology>
    </subcellularLocation>
</comment>
<sequence>MLINGIGRRRRSPGNRIPNSDNNIPNSSRRNADGLWVSWFRIQFHFHRLFLRGSMAAVLSVLQHSSCPENIFFHFVSSVAADTSHLNLTIAKSFPYLQFNIYPFDDSPVAGLISTSIRAALDCPLNYAHNYLADLLPECIQNVVYLDSDLVLVDDIAKLAATPLGNKVVLAAPEYCNTTSPPISRPHSCPTPLFP</sequence>
<dbReference type="EMBL" id="OU503040">
    <property type="protein sequence ID" value="CAI9761365.1"/>
    <property type="molecule type" value="Genomic_DNA"/>
</dbReference>
<accession>A0AAD2DRM9</accession>
<dbReference type="Gene3D" id="3.90.550.10">
    <property type="entry name" value="Spore Coat Polysaccharide Biosynthesis Protein SpsA, Chain A"/>
    <property type="match status" value="1"/>
</dbReference>
<dbReference type="InterPro" id="IPR029044">
    <property type="entry name" value="Nucleotide-diphossugar_trans"/>
</dbReference>
<dbReference type="Proteomes" id="UP000834106">
    <property type="component" value="Chromosome 5"/>
</dbReference>
<protein>
    <recommendedName>
        <fullName evidence="6">Hexosyltransferase</fullName>
        <ecNumber evidence="6">2.4.1.-</ecNumber>
    </recommendedName>
</protein>
<evidence type="ECO:0000256" key="4">
    <source>
        <dbReference type="ARBA" id="ARBA00022676"/>
    </source>
</evidence>
<dbReference type="InterPro" id="IPR002495">
    <property type="entry name" value="Glyco_trans_8"/>
</dbReference>
<dbReference type="SUPFAM" id="SSF53448">
    <property type="entry name" value="Nucleotide-diphospho-sugar transferases"/>
    <property type="match status" value="1"/>
</dbReference>
<evidence type="ECO:0000313" key="8">
    <source>
        <dbReference type="Proteomes" id="UP000834106"/>
    </source>
</evidence>
<dbReference type="Pfam" id="PF01501">
    <property type="entry name" value="Glyco_transf_8"/>
    <property type="match status" value="1"/>
</dbReference>
<dbReference type="AlphaFoldDB" id="A0AAD2DRM9"/>
<dbReference type="EC" id="2.4.1.-" evidence="6"/>
<evidence type="ECO:0000256" key="2">
    <source>
        <dbReference type="ARBA" id="ARBA00004877"/>
    </source>
</evidence>
<dbReference type="PANTHER" id="PTHR13778">
    <property type="entry name" value="GLYCOSYLTRANSFERASE 8 DOMAIN-CONTAINING PROTEIN"/>
    <property type="match status" value="1"/>
</dbReference>
<dbReference type="GO" id="GO:0016020">
    <property type="term" value="C:membrane"/>
    <property type="evidence" value="ECO:0007669"/>
    <property type="project" value="UniProtKB-SubCell"/>
</dbReference>
<reference evidence="7" key="1">
    <citation type="submission" date="2023-05" db="EMBL/GenBank/DDBJ databases">
        <authorList>
            <person name="Huff M."/>
        </authorList>
    </citation>
    <scope>NUCLEOTIDE SEQUENCE</scope>
</reference>
<organism evidence="7 8">
    <name type="scientific">Fraxinus pennsylvanica</name>
    <dbReference type="NCBI Taxonomy" id="56036"/>
    <lineage>
        <taxon>Eukaryota</taxon>
        <taxon>Viridiplantae</taxon>
        <taxon>Streptophyta</taxon>
        <taxon>Embryophyta</taxon>
        <taxon>Tracheophyta</taxon>
        <taxon>Spermatophyta</taxon>
        <taxon>Magnoliopsida</taxon>
        <taxon>eudicotyledons</taxon>
        <taxon>Gunneridae</taxon>
        <taxon>Pentapetalae</taxon>
        <taxon>asterids</taxon>
        <taxon>lamiids</taxon>
        <taxon>Lamiales</taxon>
        <taxon>Oleaceae</taxon>
        <taxon>Oleeae</taxon>
        <taxon>Fraxinus</taxon>
    </lineage>
</organism>
<comment type="pathway">
    <text evidence="2">Glycan metabolism; pectin biosynthesis.</text>
</comment>
<dbReference type="GO" id="GO:0016757">
    <property type="term" value="F:glycosyltransferase activity"/>
    <property type="evidence" value="ECO:0007669"/>
    <property type="project" value="UniProtKB-KW"/>
</dbReference>
<proteinExistence type="inferred from homology"/>
<evidence type="ECO:0000256" key="6">
    <source>
        <dbReference type="RuleBase" id="RU362027"/>
    </source>
</evidence>